<proteinExistence type="predicted"/>
<dbReference type="RefSeq" id="WP_379070286.1">
    <property type="nucleotide sequence ID" value="NZ_JBHTIT010000001.1"/>
</dbReference>
<evidence type="ECO:0000256" key="5">
    <source>
        <dbReference type="SAM" id="Phobius"/>
    </source>
</evidence>
<dbReference type="Gene3D" id="2.40.50.140">
    <property type="entry name" value="Nucleic acid-binding proteins"/>
    <property type="match status" value="1"/>
</dbReference>
<comment type="subcellular location">
    <subcellularLocation>
        <location evidence="1">Membrane</location>
        <topology evidence="1">Multi-pass membrane protein</topology>
    </subcellularLocation>
</comment>
<keyword evidence="2 5" id="KW-0812">Transmembrane</keyword>
<evidence type="ECO:0000256" key="4">
    <source>
        <dbReference type="ARBA" id="ARBA00023136"/>
    </source>
</evidence>
<dbReference type="EMBL" id="JBHTIT010000001">
    <property type="protein sequence ID" value="MFD0950007.1"/>
    <property type="molecule type" value="Genomic_DNA"/>
</dbReference>
<keyword evidence="3 5" id="KW-1133">Transmembrane helix</keyword>
<evidence type="ECO:0000313" key="8">
    <source>
        <dbReference type="Proteomes" id="UP001597044"/>
    </source>
</evidence>
<reference evidence="8" key="1">
    <citation type="journal article" date="2019" name="Int. J. Syst. Evol. Microbiol.">
        <title>The Global Catalogue of Microorganisms (GCM) 10K type strain sequencing project: providing services to taxonomists for standard genome sequencing and annotation.</title>
        <authorList>
            <consortium name="The Broad Institute Genomics Platform"/>
            <consortium name="The Broad Institute Genome Sequencing Center for Infectious Disease"/>
            <person name="Wu L."/>
            <person name="Ma J."/>
        </authorList>
    </citation>
    <scope>NUCLEOTIDE SEQUENCE [LARGE SCALE GENOMIC DNA]</scope>
    <source>
        <strain evidence="8">CCUG 63419</strain>
    </source>
</reference>
<evidence type="ECO:0000256" key="2">
    <source>
        <dbReference type="ARBA" id="ARBA00022692"/>
    </source>
</evidence>
<organism evidence="7 8">
    <name type="scientific">Paraperlucidibaca wandonensis</name>
    <dbReference type="NCBI Taxonomy" id="1268273"/>
    <lineage>
        <taxon>Bacteria</taxon>
        <taxon>Pseudomonadati</taxon>
        <taxon>Pseudomonadota</taxon>
        <taxon>Gammaproteobacteria</taxon>
        <taxon>Moraxellales</taxon>
        <taxon>Moraxellaceae</taxon>
        <taxon>Paraperlucidibaca</taxon>
    </lineage>
</organism>
<dbReference type="Pfam" id="PF01957">
    <property type="entry name" value="NfeD"/>
    <property type="match status" value="1"/>
</dbReference>
<keyword evidence="4 5" id="KW-0472">Membrane</keyword>
<keyword evidence="8" id="KW-1185">Reference proteome</keyword>
<feature type="domain" description="NfeD-like C-terminal" evidence="6">
    <location>
        <begin position="86"/>
        <end position="137"/>
    </location>
</feature>
<name>A0ABW3HFH6_9GAMM</name>
<feature type="transmembrane region" description="Helical" evidence="5">
    <location>
        <begin position="7"/>
        <end position="34"/>
    </location>
</feature>
<comment type="caution">
    <text evidence="7">The sequence shown here is derived from an EMBL/GenBank/DDBJ whole genome shotgun (WGS) entry which is preliminary data.</text>
</comment>
<evidence type="ECO:0000259" key="6">
    <source>
        <dbReference type="Pfam" id="PF01957"/>
    </source>
</evidence>
<evidence type="ECO:0000313" key="7">
    <source>
        <dbReference type="EMBL" id="MFD0950007.1"/>
    </source>
</evidence>
<sequence>MTATGWWIIALVLALSELLSGSLFLLMLAIAGGLTALATHAGLTDWQYQAALFSVLSVLLCFGWAKRRASKAAVAPNGLNSGSKRWLGRELVLTEAIVQGRARIAMDDTSWTLSGPDLPIGARVRVSAVQGNTLVVEAQ</sequence>
<dbReference type="InterPro" id="IPR002810">
    <property type="entry name" value="NfeD-like_C"/>
</dbReference>
<evidence type="ECO:0000256" key="3">
    <source>
        <dbReference type="ARBA" id="ARBA00022989"/>
    </source>
</evidence>
<feature type="transmembrane region" description="Helical" evidence="5">
    <location>
        <begin position="46"/>
        <end position="65"/>
    </location>
</feature>
<gene>
    <name evidence="7" type="ORF">ACFQ0F_06335</name>
</gene>
<dbReference type="InterPro" id="IPR052165">
    <property type="entry name" value="Membrane_assoc_protease"/>
</dbReference>
<evidence type="ECO:0000256" key="1">
    <source>
        <dbReference type="ARBA" id="ARBA00004141"/>
    </source>
</evidence>
<protein>
    <submittedName>
        <fullName evidence="7">NfeD family protein</fullName>
    </submittedName>
</protein>
<dbReference type="PANTHER" id="PTHR33507">
    <property type="entry name" value="INNER MEMBRANE PROTEIN YBBJ"/>
    <property type="match status" value="1"/>
</dbReference>
<dbReference type="PANTHER" id="PTHR33507:SF3">
    <property type="entry name" value="INNER MEMBRANE PROTEIN YBBJ"/>
    <property type="match status" value="1"/>
</dbReference>
<dbReference type="InterPro" id="IPR012340">
    <property type="entry name" value="NA-bd_OB-fold"/>
</dbReference>
<dbReference type="Proteomes" id="UP001597044">
    <property type="component" value="Unassembled WGS sequence"/>
</dbReference>
<accession>A0ABW3HFH6</accession>